<dbReference type="Proteomes" id="UP001150925">
    <property type="component" value="Unassembled WGS sequence"/>
</dbReference>
<accession>A0A9W8AJA0</accession>
<evidence type="ECO:0000313" key="3">
    <source>
        <dbReference type="EMBL" id="KAJ1956879.1"/>
    </source>
</evidence>
<feature type="signal peptide" evidence="2">
    <location>
        <begin position="1"/>
        <end position="20"/>
    </location>
</feature>
<evidence type="ECO:0000313" key="4">
    <source>
        <dbReference type="Proteomes" id="UP001150925"/>
    </source>
</evidence>
<comment type="caution">
    <text evidence="3">The sequence shown here is derived from an EMBL/GenBank/DDBJ whole genome shotgun (WGS) entry which is preliminary data.</text>
</comment>
<evidence type="ECO:0000256" key="2">
    <source>
        <dbReference type="SAM" id="SignalP"/>
    </source>
</evidence>
<feature type="chain" id="PRO_5040971112" evidence="2">
    <location>
        <begin position="21"/>
        <end position="114"/>
    </location>
</feature>
<dbReference type="EMBL" id="JANBPY010002043">
    <property type="protein sequence ID" value="KAJ1956879.1"/>
    <property type="molecule type" value="Genomic_DNA"/>
</dbReference>
<keyword evidence="1" id="KW-0175">Coiled coil</keyword>
<reference evidence="3" key="1">
    <citation type="submission" date="2022-07" db="EMBL/GenBank/DDBJ databases">
        <title>Phylogenomic reconstructions and comparative analyses of Kickxellomycotina fungi.</title>
        <authorList>
            <person name="Reynolds N.K."/>
            <person name="Stajich J.E."/>
            <person name="Barry K."/>
            <person name="Grigoriev I.V."/>
            <person name="Crous P."/>
            <person name="Smith M.E."/>
        </authorList>
    </citation>
    <scope>NUCLEOTIDE SEQUENCE</scope>
    <source>
        <strain evidence="3">RSA 1196</strain>
    </source>
</reference>
<keyword evidence="4" id="KW-1185">Reference proteome</keyword>
<gene>
    <name evidence="3" type="ORF">IWQ62_005207</name>
</gene>
<proteinExistence type="predicted"/>
<keyword evidence="2" id="KW-0732">Signal</keyword>
<name>A0A9W8AJA0_9FUNG</name>
<protein>
    <submittedName>
        <fullName evidence="3">Uncharacterized protein</fullName>
    </submittedName>
</protein>
<feature type="coiled-coil region" evidence="1">
    <location>
        <begin position="49"/>
        <end position="76"/>
    </location>
</feature>
<sequence>MVRISWLAFAGILLVGTAHAQGPWKNSETEMVTRIYQELTQGVIDKDKVFAKHDEMNKLEKQLDEAEGTHKVYEIRNSITKLGNQINALKKPEIYLAYYIDSELSRAKSRIRSN</sequence>
<dbReference type="AlphaFoldDB" id="A0A9W8AJA0"/>
<evidence type="ECO:0000256" key="1">
    <source>
        <dbReference type="SAM" id="Coils"/>
    </source>
</evidence>
<organism evidence="3 4">
    <name type="scientific">Dispira parvispora</name>
    <dbReference type="NCBI Taxonomy" id="1520584"/>
    <lineage>
        <taxon>Eukaryota</taxon>
        <taxon>Fungi</taxon>
        <taxon>Fungi incertae sedis</taxon>
        <taxon>Zoopagomycota</taxon>
        <taxon>Kickxellomycotina</taxon>
        <taxon>Dimargaritomycetes</taxon>
        <taxon>Dimargaritales</taxon>
        <taxon>Dimargaritaceae</taxon>
        <taxon>Dispira</taxon>
    </lineage>
</organism>